<dbReference type="RefSeq" id="WP_091240579.1">
    <property type="nucleotide sequence ID" value="NZ_FNAG01000002.1"/>
</dbReference>
<name>A0A1G6UV47_9GAMM</name>
<dbReference type="InterPro" id="IPR007630">
    <property type="entry name" value="RNA_pol_sigma70_r4"/>
</dbReference>
<protein>
    <submittedName>
        <fullName evidence="8">RNA polymerase, sigma subunit, ECF family</fullName>
    </submittedName>
</protein>
<evidence type="ECO:0000256" key="3">
    <source>
        <dbReference type="ARBA" id="ARBA00023082"/>
    </source>
</evidence>
<dbReference type="EMBL" id="FNAG01000002">
    <property type="protein sequence ID" value="SDD45143.1"/>
    <property type="molecule type" value="Genomic_DNA"/>
</dbReference>
<evidence type="ECO:0000256" key="5">
    <source>
        <dbReference type="ARBA" id="ARBA00023163"/>
    </source>
</evidence>
<dbReference type="NCBIfam" id="TIGR02937">
    <property type="entry name" value="sigma70-ECF"/>
    <property type="match status" value="1"/>
</dbReference>
<dbReference type="SUPFAM" id="SSF88946">
    <property type="entry name" value="Sigma2 domain of RNA polymerase sigma factors"/>
    <property type="match status" value="1"/>
</dbReference>
<dbReference type="Pfam" id="PF04545">
    <property type="entry name" value="Sigma70_r4"/>
    <property type="match status" value="1"/>
</dbReference>
<reference evidence="8 9" key="1">
    <citation type="submission" date="2016-10" db="EMBL/GenBank/DDBJ databases">
        <authorList>
            <person name="de Groot N.N."/>
        </authorList>
    </citation>
    <scope>NUCLEOTIDE SEQUENCE [LARGE SCALE GENOMIC DNA]</scope>
    <source>
        <strain evidence="8 9">DSM 16957</strain>
    </source>
</reference>
<evidence type="ECO:0000256" key="4">
    <source>
        <dbReference type="ARBA" id="ARBA00023125"/>
    </source>
</evidence>
<dbReference type="InterPro" id="IPR013324">
    <property type="entry name" value="RNA_pol_sigma_r3/r4-like"/>
</dbReference>
<dbReference type="GO" id="GO:0006352">
    <property type="term" value="P:DNA-templated transcription initiation"/>
    <property type="evidence" value="ECO:0007669"/>
    <property type="project" value="InterPro"/>
</dbReference>
<dbReference type="Gene3D" id="1.10.1740.10">
    <property type="match status" value="1"/>
</dbReference>
<keyword evidence="4" id="KW-0238">DNA-binding</keyword>
<dbReference type="CDD" id="cd06171">
    <property type="entry name" value="Sigma70_r4"/>
    <property type="match status" value="1"/>
</dbReference>
<keyword evidence="2" id="KW-0805">Transcription regulation</keyword>
<keyword evidence="5" id="KW-0804">Transcription</keyword>
<dbReference type="InterPro" id="IPR039425">
    <property type="entry name" value="RNA_pol_sigma-70-like"/>
</dbReference>
<dbReference type="GO" id="GO:0016987">
    <property type="term" value="F:sigma factor activity"/>
    <property type="evidence" value="ECO:0007669"/>
    <property type="project" value="UniProtKB-KW"/>
</dbReference>
<dbReference type="Gene3D" id="1.10.10.10">
    <property type="entry name" value="Winged helix-like DNA-binding domain superfamily/Winged helix DNA-binding domain"/>
    <property type="match status" value="1"/>
</dbReference>
<feature type="domain" description="RNA polymerase sigma-70 region 2" evidence="6">
    <location>
        <begin position="40"/>
        <end position="106"/>
    </location>
</feature>
<dbReference type="SUPFAM" id="SSF88659">
    <property type="entry name" value="Sigma3 and sigma4 domains of RNA polymerase sigma factors"/>
    <property type="match status" value="1"/>
</dbReference>
<evidence type="ECO:0000313" key="8">
    <source>
        <dbReference type="EMBL" id="SDD45143.1"/>
    </source>
</evidence>
<proteinExistence type="inferred from homology"/>
<dbReference type="PANTHER" id="PTHR43133:SF8">
    <property type="entry name" value="RNA POLYMERASE SIGMA FACTOR HI_1459-RELATED"/>
    <property type="match status" value="1"/>
</dbReference>
<accession>A0A1G6UV47</accession>
<evidence type="ECO:0000256" key="1">
    <source>
        <dbReference type="ARBA" id="ARBA00010641"/>
    </source>
</evidence>
<keyword evidence="9" id="KW-1185">Reference proteome</keyword>
<gene>
    <name evidence="8" type="ORF">SAMN04488509_102505</name>
</gene>
<dbReference type="InterPro" id="IPR013325">
    <property type="entry name" value="RNA_pol_sigma_r2"/>
</dbReference>
<evidence type="ECO:0000313" key="9">
    <source>
        <dbReference type="Proteomes" id="UP000199603"/>
    </source>
</evidence>
<evidence type="ECO:0000259" key="7">
    <source>
        <dbReference type="Pfam" id="PF04545"/>
    </source>
</evidence>
<dbReference type="STRING" id="265719.SAMN04488509_102505"/>
<dbReference type="InterPro" id="IPR007627">
    <property type="entry name" value="RNA_pol_sigma70_r2"/>
</dbReference>
<keyword evidence="3" id="KW-0731">Sigma factor</keyword>
<dbReference type="GO" id="GO:0003677">
    <property type="term" value="F:DNA binding"/>
    <property type="evidence" value="ECO:0007669"/>
    <property type="project" value="UniProtKB-KW"/>
</dbReference>
<organism evidence="8 9">
    <name type="scientific">Aquimonas voraii</name>
    <dbReference type="NCBI Taxonomy" id="265719"/>
    <lineage>
        <taxon>Bacteria</taxon>
        <taxon>Pseudomonadati</taxon>
        <taxon>Pseudomonadota</taxon>
        <taxon>Gammaproteobacteria</taxon>
        <taxon>Lysobacterales</taxon>
        <taxon>Lysobacteraceae</taxon>
        <taxon>Aquimonas</taxon>
    </lineage>
</organism>
<dbReference type="Pfam" id="PF04542">
    <property type="entry name" value="Sigma70_r2"/>
    <property type="match status" value="1"/>
</dbReference>
<dbReference type="NCBIfam" id="NF009166">
    <property type="entry name" value="PRK12513.1"/>
    <property type="match status" value="1"/>
</dbReference>
<feature type="domain" description="RNA polymerase sigma-70 region 4" evidence="7">
    <location>
        <begin position="149"/>
        <end position="197"/>
    </location>
</feature>
<dbReference type="AlphaFoldDB" id="A0A1G6UV47"/>
<dbReference type="OrthoDB" id="9784272at2"/>
<evidence type="ECO:0000256" key="2">
    <source>
        <dbReference type="ARBA" id="ARBA00023015"/>
    </source>
</evidence>
<dbReference type="PANTHER" id="PTHR43133">
    <property type="entry name" value="RNA POLYMERASE ECF-TYPE SIGMA FACTO"/>
    <property type="match status" value="1"/>
</dbReference>
<evidence type="ECO:0000259" key="6">
    <source>
        <dbReference type="Pfam" id="PF04542"/>
    </source>
</evidence>
<dbReference type="InterPro" id="IPR036388">
    <property type="entry name" value="WH-like_DNA-bd_sf"/>
</dbReference>
<dbReference type="Proteomes" id="UP000199603">
    <property type="component" value="Unassembled WGS sequence"/>
</dbReference>
<sequence>MRFLDPETAAGFEARSACEPDDGVLMQRFTGGDMAAFEQLYARHRGGLMRFLQRGLGRRETAEECFQEVWSRVIAARDRFQPEARFATWLYQIAHNLLIDQYRRQRPEVNVEVLPEESEARDNPFGDSGALTPEEQLSAFEQTRRLQLALAELPDEQRIALQLRLEQELSLEEIGAITGAGRETVKSRLRYALDKLKDRLRR</sequence>
<comment type="similarity">
    <text evidence="1">Belongs to the sigma-70 factor family. ECF subfamily.</text>
</comment>
<dbReference type="InterPro" id="IPR014284">
    <property type="entry name" value="RNA_pol_sigma-70_dom"/>
</dbReference>